<reference evidence="1 2" key="1">
    <citation type="submission" date="2018-05" db="EMBL/GenBank/DDBJ databases">
        <title>Micromonosporas from Atacama Desert.</title>
        <authorList>
            <person name="Carro L."/>
            <person name="Golinska P."/>
            <person name="Klenk H.-P."/>
            <person name="Goodfellow M."/>
        </authorList>
    </citation>
    <scope>NUCLEOTIDE SEQUENCE [LARGE SCALE GENOMIC DNA]</scope>
    <source>
        <strain evidence="1 2">4G51</strain>
    </source>
</reference>
<evidence type="ECO:0000313" key="1">
    <source>
        <dbReference type="EMBL" id="PWR14856.1"/>
    </source>
</evidence>
<dbReference type="EMBL" id="QGKS01000211">
    <property type="protein sequence ID" value="PWR14856.1"/>
    <property type="molecule type" value="Genomic_DNA"/>
</dbReference>
<name>A0A317DM29_9ACTN</name>
<comment type="caution">
    <text evidence="1">The sequence shown here is derived from an EMBL/GenBank/DDBJ whole genome shotgun (WGS) entry which is preliminary data.</text>
</comment>
<evidence type="ECO:0000313" key="2">
    <source>
        <dbReference type="Proteomes" id="UP000246050"/>
    </source>
</evidence>
<sequence>MTSTTMPECAAVGQRAAEILDRMKEHPAHDRLHSSSMKYSSCWATFTGYPSISRWSLERDAGPLLTEALRVLALKAAVFELAGGDEQAAELLVPAPVDEMIHAVLAQFTLMSRMQADLQVVFPHATELEEFTYTRGCITDAYYAAAGWGEQPLRYWLDSAEVSRRLAVLNAYYQQAGLGRDGRSHDFDFDAPISPAGAVSVSG</sequence>
<proteinExistence type="predicted"/>
<protein>
    <submittedName>
        <fullName evidence="1">Uncharacterized protein</fullName>
    </submittedName>
</protein>
<dbReference type="RefSeq" id="WP_109801999.1">
    <property type="nucleotide sequence ID" value="NZ_QGKS01000211.1"/>
</dbReference>
<accession>A0A317DM29</accession>
<dbReference type="AlphaFoldDB" id="A0A317DM29"/>
<dbReference type="OrthoDB" id="3212632at2"/>
<dbReference type="Proteomes" id="UP000246050">
    <property type="component" value="Unassembled WGS sequence"/>
</dbReference>
<gene>
    <name evidence="1" type="ORF">DKT69_13980</name>
</gene>
<organism evidence="1 2">
    <name type="scientific">Micromonospora sicca</name>
    <dbReference type="NCBI Taxonomy" id="2202420"/>
    <lineage>
        <taxon>Bacteria</taxon>
        <taxon>Bacillati</taxon>
        <taxon>Actinomycetota</taxon>
        <taxon>Actinomycetes</taxon>
        <taxon>Micromonosporales</taxon>
        <taxon>Micromonosporaceae</taxon>
        <taxon>Micromonospora</taxon>
    </lineage>
</organism>